<dbReference type="InterPro" id="IPR029044">
    <property type="entry name" value="Nucleotide-diphossugar_trans"/>
</dbReference>
<dbReference type="OrthoDB" id="9800276at2"/>
<dbReference type="Pfam" id="PF00535">
    <property type="entry name" value="Glycos_transf_2"/>
    <property type="match status" value="1"/>
</dbReference>
<sequence length="369" mass="42700">MLNIIFYVFIGVVVLQMVYYLGVYGKFAFAKPLSITTKRLPVSVIVCAKNDAENIKQLIPLLAAQNYPDFELVLIDNASSDDTLDIFEEFEKQYPNLVRLVKVENNEAFWGSKKYALTLGIKAARKDYLLFIDAKCMPNSTEWIAHMSSQFTMSKTIVLGYAAYEKKKNSFLNKIIRYDSVLTATQYFAWARAGKPFNGNGRNLAYKKDEFFKVNGYINHIKVHMGEDSLFINEVATNKNTSICYTPESFTYRESRKSFKEWVKEKRKKTFTASFFKSADQLQIKAFYLSQLSFIVLAIVLAALQFNWMFLVPVIIVRYIAGWVTMAQSAARLHEKDAVYWYPVIEIILIFTQLYVNFTNLFSKPTHWK</sequence>
<evidence type="ECO:0000256" key="2">
    <source>
        <dbReference type="ARBA" id="ARBA00022676"/>
    </source>
</evidence>
<gene>
    <name evidence="6" type="ORF">Q766_09250</name>
</gene>
<protein>
    <submittedName>
        <fullName evidence="6">Glycosyl transferase family 2</fullName>
    </submittedName>
</protein>
<keyword evidence="4" id="KW-1133">Transmembrane helix</keyword>
<evidence type="ECO:0000256" key="1">
    <source>
        <dbReference type="ARBA" id="ARBA00006739"/>
    </source>
</evidence>
<dbReference type="RefSeq" id="WP_026991002.1">
    <property type="nucleotide sequence ID" value="NZ_AUGP01000018.1"/>
</dbReference>
<feature type="transmembrane region" description="Helical" evidence="4">
    <location>
        <begin position="339"/>
        <end position="358"/>
    </location>
</feature>
<dbReference type="InterPro" id="IPR001173">
    <property type="entry name" value="Glyco_trans_2-like"/>
</dbReference>
<evidence type="ECO:0000313" key="6">
    <source>
        <dbReference type="EMBL" id="KGO93466.1"/>
    </source>
</evidence>
<dbReference type="PANTHER" id="PTHR43630:SF1">
    <property type="entry name" value="POLY-BETA-1,6-N-ACETYL-D-GLUCOSAMINE SYNTHASE"/>
    <property type="match status" value="1"/>
</dbReference>
<dbReference type="Gene3D" id="3.90.550.10">
    <property type="entry name" value="Spore Coat Polysaccharide Biosynthesis Protein SpsA, Chain A"/>
    <property type="match status" value="1"/>
</dbReference>
<comment type="similarity">
    <text evidence="1">Belongs to the glycosyltransferase 2 family.</text>
</comment>
<keyword evidence="2" id="KW-0328">Glycosyltransferase</keyword>
<keyword evidence="3 6" id="KW-0808">Transferase</keyword>
<keyword evidence="7" id="KW-1185">Reference proteome</keyword>
<evidence type="ECO:0000313" key="7">
    <source>
        <dbReference type="Proteomes" id="UP000030111"/>
    </source>
</evidence>
<dbReference type="eggNOG" id="COG1215">
    <property type="taxonomic scope" value="Bacteria"/>
</dbReference>
<dbReference type="Proteomes" id="UP000030111">
    <property type="component" value="Unassembled WGS sequence"/>
</dbReference>
<dbReference type="PANTHER" id="PTHR43630">
    <property type="entry name" value="POLY-BETA-1,6-N-ACETYL-D-GLUCOSAMINE SYNTHASE"/>
    <property type="match status" value="1"/>
</dbReference>
<dbReference type="EMBL" id="JRLY01000005">
    <property type="protein sequence ID" value="KGO93466.1"/>
    <property type="molecule type" value="Genomic_DNA"/>
</dbReference>
<organism evidence="6 7">
    <name type="scientific">Flavobacterium subsaxonicum WB 4.1-42 = DSM 21790</name>
    <dbReference type="NCBI Taxonomy" id="1121898"/>
    <lineage>
        <taxon>Bacteria</taxon>
        <taxon>Pseudomonadati</taxon>
        <taxon>Bacteroidota</taxon>
        <taxon>Flavobacteriia</taxon>
        <taxon>Flavobacteriales</taxon>
        <taxon>Flavobacteriaceae</taxon>
        <taxon>Flavobacterium</taxon>
    </lineage>
</organism>
<name>A0A0A2MPE5_9FLAO</name>
<dbReference type="GO" id="GO:0016757">
    <property type="term" value="F:glycosyltransferase activity"/>
    <property type="evidence" value="ECO:0007669"/>
    <property type="project" value="UniProtKB-KW"/>
</dbReference>
<evidence type="ECO:0000259" key="5">
    <source>
        <dbReference type="Pfam" id="PF00535"/>
    </source>
</evidence>
<feature type="transmembrane region" description="Helical" evidence="4">
    <location>
        <begin position="6"/>
        <end position="29"/>
    </location>
</feature>
<dbReference type="STRING" id="1121898.GCA_000422725_02199"/>
<comment type="caution">
    <text evidence="6">The sequence shown here is derived from an EMBL/GenBank/DDBJ whole genome shotgun (WGS) entry which is preliminary data.</text>
</comment>
<dbReference type="AlphaFoldDB" id="A0A0A2MPE5"/>
<evidence type="ECO:0000256" key="4">
    <source>
        <dbReference type="SAM" id="Phobius"/>
    </source>
</evidence>
<feature type="domain" description="Glycosyltransferase 2-like" evidence="5">
    <location>
        <begin position="43"/>
        <end position="174"/>
    </location>
</feature>
<keyword evidence="4" id="KW-0812">Transmembrane</keyword>
<accession>A0A0A2MPE5</accession>
<keyword evidence="4" id="KW-0472">Membrane</keyword>
<evidence type="ECO:0000256" key="3">
    <source>
        <dbReference type="ARBA" id="ARBA00022679"/>
    </source>
</evidence>
<reference evidence="6 7" key="1">
    <citation type="submission" date="2013-09" db="EMBL/GenBank/DDBJ databases">
        <authorList>
            <person name="Zeng Z."/>
            <person name="Chen C."/>
        </authorList>
    </citation>
    <scope>NUCLEOTIDE SEQUENCE [LARGE SCALE GENOMIC DNA]</scope>
    <source>
        <strain evidence="6 7">WB 4.1-42</strain>
    </source>
</reference>
<proteinExistence type="inferred from homology"/>
<dbReference type="SUPFAM" id="SSF53448">
    <property type="entry name" value="Nucleotide-diphospho-sugar transferases"/>
    <property type="match status" value="1"/>
</dbReference>